<organism evidence="3 4">
    <name type="scientific">Pseudoalteromonas carrageenovora IAM 12662</name>
    <dbReference type="NCBI Taxonomy" id="1314868"/>
    <lineage>
        <taxon>Bacteria</taxon>
        <taxon>Pseudomonadati</taxon>
        <taxon>Pseudomonadota</taxon>
        <taxon>Gammaproteobacteria</taxon>
        <taxon>Alteromonadales</taxon>
        <taxon>Pseudoalteromonadaceae</taxon>
        <taxon>Pseudoalteromonas</taxon>
    </lineage>
</organism>
<evidence type="ECO:0000313" key="2">
    <source>
        <dbReference type="EMBL" id="MBE0382488.1"/>
    </source>
</evidence>
<keyword evidence="1" id="KW-0472">Membrane</keyword>
<dbReference type="EMBL" id="LT965928">
    <property type="protein sequence ID" value="SOU40274.1"/>
    <property type="molecule type" value="Genomic_DNA"/>
</dbReference>
<sequence length="58" mass="6867">MSVNQLFLTAFLAMILGVVLCMFGTYLLTRVKQYYYKLTFKHEVLEPYTPNKTKKDKQ</sequence>
<dbReference type="RefSeq" id="WP_165491310.1">
    <property type="nucleotide sequence ID" value="NZ_AQGW01000018.1"/>
</dbReference>
<keyword evidence="1" id="KW-0812">Transmembrane</keyword>
<accession>A0A2K4X7I4</accession>
<dbReference type="EMBL" id="AQGW01000018">
    <property type="protein sequence ID" value="MBE0382488.1"/>
    <property type="molecule type" value="Genomic_DNA"/>
</dbReference>
<evidence type="ECO:0000313" key="3">
    <source>
        <dbReference type="EMBL" id="SOU40274.1"/>
    </source>
</evidence>
<reference evidence="3 4" key="2">
    <citation type="submission" date="2017-11" db="EMBL/GenBank/DDBJ databases">
        <authorList>
            <person name="Han C.G."/>
        </authorList>
    </citation>
    <scope>NUCLEOTIDE SEQUENCE [LARGE SCALE GENOMIC DNA]</scope>
    <source>
        <strain evidence="4">ATCC 43555</strain>
        <strain evidence="3">ATCC43555</strain>
    </source>
</reference>
<reference evidence="2 5" key="1">
    <citation type="submission" date="2015-06" db="EMBL/GenBank/DDBJ databases">
        <title>Genome sequence of Pseudoalteromonas carrageenovora.</title>
        <authorList>
            <person name="Xie B.-B."/>
            <person name="Rong J.-C."/>
            <person name="Qin Q.-L."/>
            <person name="Zhang Y.-Z."/>
        </authorList>
    </citation>
    <scope>NUCLEOTIDE SEQUENCE [LARGE SCALE GENOMIC DNA]</scope>
    <source>
        <strain evidence="2 5">IAM 12662</strain>
    </source>
</reference>
<gene>
    <name evidence="3" type="ORF">PCAR9_A20710</name>
    <name evidence="2" type="ORF">PCARR_a0821</name>
</gene>
<keyword evidence="5" id="KW-1185">Reference proteome</keyword>
<name>A0A2K4X7I4_PSEVC</name>
<evidence type="ECO:0000313" key="4">
    <source>
        <dbReference type="Proteomes" id="UP000238288"/>
    </source>
</evidence>
<dbReference type="GeneID" id="93662911"/>
<protein>
    <submittedName>
        <fullName evidence="3">Uncharacterized protein</fullName>
    </submittedName>
</protein>
<dbReference type="Proteomes" id="UP000238288">
    <property type="component" value="Chromosome PCAR9a"/>
</dbReference>
<evidence type="ECO:0000256" key="1">
    <source>
        <dbReference type="SAM" id="Phobius"/>
    </source>
</evidence>
<feature type="transmembrane region" description="Helical" evidence="1">
    <location>
        <begin position="6"/>
        <end position="28"/>
    </location>
</feature>
<dbReference type="Proteomes" id="UP000615003">
    <property type="component" value="Unassembled WGS sequence"/>
</dbReference>
<evidence type="ECO:0000313" key="5">
    <source>
        <dbReference type="Proteomes" id="UP000615003"/>
    </source>
</evidence>
<dbReference type="AlphaFoldDB" id="A0A2K4X7I4"/>
<proteinExistence type="predicted"/>
<keyword evidence="1" id="KW-1133">Transmembrane helix</keyword>